<proteinExistence type="predicted"/>
<dbReference type="EMBL" id="JABAYA010000025">
    <property type="protein sequence ID" value="KAF7729461.1"/>
    <property type="molecule type" value="Genomic_DNA"/>
</dbReference>
<feature type="coiled-coil region" evidence="1">
    <location>
        <begin position="260"/>
        <end position="417"/>
    </location>
</feature>
<evidence type="ECO:0000313" key="3">
    <source>
        <dbReference type="EMBL" id="KAF7729461.1"/>
    </source>
</evidence>
<dbReference type="OrthoDB" id="2256928at2759"/>
<sequence length="679" mass="77974">MSKAPIYYCSVLLPEQSNVRLLSPDEKLKKAALADRMARTEALLKKPKTQSLEESPIVTVPHGIHRIPTVHLPSRLQNGSRPDKQEKARPSCLNKANSGRPVSTMKRKVSFIKDEAPSIHVRINGGKVIQDDTVTMTSKKEKVKSIAPINTVATAVADETMPVSPLCPPPHLLRERRLSRSKSEKAKSGFATFGKAGGSEVVTRLRNQEEKDPFEKFSTQLLDRIQSNFSQVLISMTEAHQDAKKFWQEQKKDVPRDEELEMLRQQRIDLENEVNVSRLQLIGLQRQLVEMDLLKTRHAELEKDYESIQRQGAEMEQLRTELQRARLLVQELQETNAHLKDMVNIKDVDELVECKRKLDKEVERQSIENQRLQQQIAHLENEAARNQDEIGRLCSRNQLLETELEYHQLELERLQSRCESRPAKQQEDVDEGIMDCGEEFGRKKSMSWMDALEAKADDDVDTTVPVAEQLPSVPVEEQEEEEEEEEKEEDKSIWYTRYQDMALRYLQLRAGMQKSQLPKEDEDEEDLKTRLAALEEENKRIKLSESVNKIQMEYMQRELEKPKTLEAQMKQKDEELTKLRKTLDELHRRLKKRSTSSSSSYRGSIASSTRSPSSQTAAPQTPPSPAYEGIVTEDGHLMFTTQIDGQLTQYTVKLASHKKNTKKMLNPLAAPWQPLTKAN</sequence>
<feature type="region of interest" description="Disordered" evidence="2">
    <location>
        <begin position="560"/>
        <end position="633"/>
    </location>
</feature>
<evidence type="ECO:0000313" key="4">
    <source>
        <dbReference type="Proteomes" id="UP000605846"/>
    </source>
</evidence>
<organism evidence="3 4">
    <name type="scientific">Apophysomyces ossiformis</name>
    <dbReference type="NCBI Taxonomy" id="679940"/>
    <lineage>
        <taxon>Eukaryota</taxon>
        <taxon>Fungi</taxon>
        <taxon>Fungi incertae sedis</taxon>
        <taxon>Mucoromycota</taxon>
        <taxon>Mucoromycotina</taxon>
        <taxon>Mucoromycetes</taxon>
        <taxon>Mucorales</taxon>
        <taxon>Mucorineae</taxon>
        <taxon>Mucoraceae</taxon>
        <taxon>Apophysomyces</taxon>
    </lineage>
</organism>
<reference evidence="3" key="1">
    <citation type="submission" date="2020-01" db="EMBL/GenBank/DDBJ databases">
        <title>Genome Sequencing of Three Apophysomyces-Like Fungal Strains Confirms a Novel Fungal Genus in the Mucoromycota with divergent Burkholderia-like Endosymbiotic Bacteria.</title>
        <authorList>
            <person name="Stajich J.E."/>
            <person name="Macias A.M."/>
            <person name="Carter-House D."/>
            <person name="Lovett B."/>
            <person name="Kasson L.R."/>
            <person name="Berry K."/>
            <person name="Grigoriev I."/>
            <person name="Chang Y."/>
            <person name="Spatafora J."/>
            <person name="Kasson M.T."/>
        </authorList>
    </citation>
    <scope>NUCLEOTIDE SEQUENCE</scope>
    <source>
        <strain evidence="3">NRRL A-21654</strain>
    </source>
</reference>
<evidence type="ECO:0000256" key="2">
    <source>
        <dbReference type="SAM" id="MobiDB-lite"/>
    </source>
</evidence>
<gene>
    <name evidence="3" type="ORF">EC973_004441</name>
</gene>
<feature type="compositionally biased region" description="Low complexity" evidence="2">
    <location>
        <begin position="595"/>
        <end position="619"/>
    </location>
</feature>
<feature type="region of interest" description="Disordered" evidence="2">
    <location>
        <begin position="456"/>
        <end position="492"/>
    </location>
</feature>
<comment type="caution">
    <text evidence="3">The sequence shown here is derived from an EMBL/GenBank/DDBJ whole genome shotgun (WGS) entry which is preliminary data.</text>
</comment>
<protein>
    <submittedName>
        <fullName evidence="3">Uncharacterized protein</fullName>
    </submittedName>
</protein>
<dbReference type="AlphaFoldDB" id="A0A8H7BV59"/>
<feature type="coiled-coil region" evidence="1">
    <location>
        <begin position="517"/>
        <end position="544"/>
    </location>
</feature>
<evidence type="ECO:0000256" key="1">
    <source>
        <dbReference type="SAM" id="Coils"/>
    </source>
</evidence>
<feature type="compositionally biased region" description="Basic and acidic residues" evidence="2">
    <location>
        <begin position="560"/>
        <end position="587"/>
    </location>
</feature>
<keyword evidence="4" id="KW-1185">Reference proteome</keyword>
<name>A0A8H7BV59_9FUNG</name>
<keyword evidence="1" id="KW-0175">Coiled coil</keyword>
<feature type="region of interest" description="Disordered" evidence="2">
    <location>
        <begin position="72"/>
        <end position="100"/>
    </location>
</feature>
<accession>A0A8H7BV59</accession>
<feature type="compositionally biased region" description="Acidic residues" evidence="2">
    <location>
        <begin position="476"/>
        <end position="488"/>
    </location>
</feature>
<feature type="region of interest" description="Disordered" evidence="2">
    <location>
        <begin position="660"/>
        <end position="679"/>
    </location>
</feature>
<dbReference type="Proteomes" id="UP000605846">
    <property type="component" value="Unassembled WGS sequence"/>
</dbReference>